<feature type="compositionally biased region" description="Low complexity" evidence="2">
    <location>
        <begin position="12"/>
        <end position="28"/>
    </location>
</feature>
<feature type="domain" description="GP-PDE" evidence="4">
    <location>
        <begin position="125"/>
        <end position="378"/>
    </location>
</feature>
<feature type="domain" description="CBM6" evidence="3">
    <location>
        <begin position="391"/>
        <end position="536"/>
    </location>
</feature>
<organism evidence="5 6">
    <name type="scientific">Streptomyces flavofungini</name>
    <dbReference type="NCBI Taxonomy" id="68200"/>
    <lineage>
        <taxon>Bacteria</taxon>
        <taxon>Bacillati</taxon>
        <taxon>Actinomycetota</taxon>
        <taxon>Actinomycetes</taxon>
        <taxon>Kitasatosporales</taxon>
        <taxon>Streptomycetaceae</taxon>
        <taxon>Streptomyces</taxon>
    </lineage>
</organism>
<dbReference type="PROSITE" id="PS51704">
    <property type="entry name" value="GP_PDE"/>
    <property type="match status" value="1"/>
</dbReference>
<dbReference type="InterPro" id="IPR032160">
    <property type="entry name" value="DUF4996"/>
</dbReference>
<dbReference type="InterPro" id="IPR008979">
    <property type="entry name" value="Galactose-bd-like_sf"/>
</dbReference>
<evidence type="ECO:0000313" key="5">
    <source>
        <dbReference type="EMBL" id="MBJ3809106.1"/>
    </source>
</evidence>
<dbReference type="CDD" id="cd08566">
    <property type="entry name" value="GDPD_AtGDE_like"/>
    <property type="match status" value="1"/>
</dbReference>
<dbReference type="InterPro" id="IPR005084">
    <property type="entry name" value="CBM6"/>
</dbReference>
<comment type="caution">
    <text evidence="5">The sequence shown here is derived from an EMBL/GenBank/DDBJ whole genome shotgun (WGS) entry which is preliminary data.</text>
</comment>
<dbReference type="SUPFAM" id="SSF49785">
    <property type="entry name" value="Galactose-binding domain-like"/>
    <property type="match status" value="1"/>
</dbReference>
<dbReference type="Gene3D" id="2.60.120.260">
    <property type="entry name" value="Galactose-binding domain-like"/>
    <property type="match status" value="1"/>
</dbReference>
<name>A0ABS0X7P5_9ACTN</name>
<dbReference type="PROSITE" id="PS51175">
    <property type="entry name" value="CBM6"/>
    <property type="match status" value="1"/>
</dbReference>
<sequence>MISRRVDRPSSGRTGLPPGCTGLPPGRTAPSHSSTAPFLSRSPRPAPTPTRRLVLLATVTVCATALGATPAASTTESQAAPAATAQDTYRPSRTVPAPTHPRAPTDTPADRAYRDFLDHGPGIAVMTAAHRGQWREAPENSLAALRAAFADGAEIVEADIRLTKDGVPVLMHDATVDRTTDGTGRVADLTHAQLRALRLREGLGGRQAAPTGHRIPTLAEAMRAARTSGLVNLDQAWKDREAVWRVLAETGTVRNGLFKSGAPVPEVRAFRARHPDALYMHLVDDTNAASAAEFGTDRPPAFEVVFDDVGDAVADAAFLRGLRSTGRVWINSMRDALAARYTDEASLIAPARGWATLIGGYGASVLQTDNVEALEAYLATGVAGAVPSGAVRVQAEEYASGGEGVAYHDVDAGNRGDGPGRSGAGVDVCDLDGAVAVCWMRGSEWLSYEVDVPRSGRYTLKARVSSPHAPAGTYRVAVDGGAPGAAVPVANTTGHQAFVLQDSGQTRQLTKGRHTLRLSLDVGAHQNWNLDYLQWEPVGP</sequence>
<dbReference type="CDD" id="cd04080">
    <property type="entry name" value="CBM6_cellulase-like"/>
    <property type="match status" value="1"/>
</dbReference>
<dbReference type="PANTHER" id="PTHR46320:SF1">
    <property type="entry name" value="GLYCEROPHOSPHODIESTER PHOSPHODIESTERASE 1"/>
    <property type="match status" value="1"/>
</dbReference>
<feature type="compositionally biased region" description="Low complexity" evidence="2">
    <location>
        <begin position="39"/>
        <end position="48"/>
    </location>
</feature>
<keyword evidence="1" id="KW-0732">Signal</keyword>
<dbReference type="EMBL" id="JAEKOZ010000010">
    <property type="protein sequence ID" value="MBJ3809106.1"/>
    <property type="molecule type" value="Genomic_DNA"/>
</dbReference>
<evidence type="ECO:0000259" key="3">
    <source>
        <dbReference type="PROSITE" id="PS51175"/>
    </source>
</evidence>
<dbReference type="Pfam" id="PF16387">
    <property type="entry name" value="DUF4996"/>
    <property type="match status" value="1"/>
</dbReference>
<feature type="compositionally biased region" description="Basic and acidic residues" evidence="2">
    <location>
        <begin position="1"/>
        <end position="10"/>
    </location>
</feature>
<feature type="region of interest" description="Disordered" evidence="2">
    <location>
        <begin position="1"/>
        <end position="48"/>
    </location>
</feature>
<accession>A0ABS0X7P5</accession>
<dbReference type="InterPro" id="IPR006584">
    <property type="entry name" value="Cellulose-bd_IV"/>
</dbReference>
<reference evidence="5 6" key="1">
    <citation type="submission" date="2020-12" db="EMBL/GenBank/DDBJ databases">
        <title>Streptomyces typhae sp. nov., a novel endophytic actinomycete isolated from the root of cattail pollen (Typha angustifolia L.).</title>
        <authorList>
            <person name="Peng C."/>
            <person name="Liu C."/>
        </authorList>
    </citation>
    <scope>NUCLEOTIDE SEQUENCE [LARGE SCALE GENOMIC DNA]</scope>
    <source>
        <strain evidence="5 6">JCM 4753</strain>
    </source>
</reference>
<dbReference type="SUPFAM" id="SSF51695">
    <property type="entry name" value="PLC-like phosphodiesterases"/>
    <property type="match status" value="1"/>
</dbReference>
<dbReference type="Pfam" id="PF03422">
    <property type="entry name" value="CBM_6"/>
    <property type="match status" value="1"/>
</dbReference>
<evidence type="ECO:0000313" key="6">
    <source>
        <dbReference type="Proteomes" id="UP000634780"/>
    </source>
</evidence>
<evidence type="ECO:0000256" key="2">
    <source>
        <dbReference type="SAM" id="MobiDB-lite"/>
    </source>
</evidence>
<dbReference type="InterPro" id="IPR017946">
    <property type="entry name" value="PLC-like_Pdiesterase_TIM-brl"/>
</dbReference>
<gene>
    <name evidence="5" type="ORF">JGB26_18605</name>
</gene>
<dbReference type="Proteomes" id="UP000634780">
    <property type="component" value="Unassembled WGS sequence"/>
</dbReference>
<dbReference type="PANTHER" id="PTHR46320">
    <property type="entry name" value="GLYCEROPHOSPHODIESTER PHOSPHODIESTERASE 1"/>
    <property type="match status" value="1"/>
</dbReference>
<dbReference type="Pfam" id="PF03009">
    <property type="entry name" value="GDPD"/>
    <property type="match status" value="1"/>
</dbReference>
<evidence type="ECO:0000259" key="4">
    <source>
        <dbReference type="PROSITE" id="PS51704"/>
    </source>
</evidence>
<protein>
    <submittedName>
        <fullName evidence="5">Carbohydrate-binding protein</fullName>
    </submittedName>
</protein>
<dbReference type="SMART" id="SM00606">
    <property type="entry name" value="CBD_IV"/>
    <property type="match status" value="1"/>
</dbReference>
<keyword evidence="6" id="KW-1185">Reference proteome</keyword>
<proteinExistence type="predicted"/>
<feature type="region of interest" description="Disordered" evidence="2">
    <location>
        <begin position="70"/>
        <end position="109"/>
    </location>
</feature>
<evidence type="ECO:0000256" key="1">
    <source>
        <dbReference type="ARBA" id="ARBA00022729"/>
    </source>
</evidence>
<dbReference type="InterPro" id="IPR030395">
    <property type="entry name" value="GP_PDE_dom"/>
</dbReference>
<dbReference type="Gene3D" id="3.20.20.190">
    <property type="entry name" value="Phosphatidylinositol (PI) phosphodiesterase"/>
    <property type="match status" value="1"/>
</dbReference>